<evidence type="ECO:0000256" key="11">
    <source>
        <dbReference type="SAM" id="Phobius"/>
    </source>
</evidence>
<evidence type="ECO:0000256" key="7">
    <source>
        <dbReference type="ARBA" id="ARBA00022833"/>
    </source>
</evidence>
<dbReference type="CDD" id="cd07340">
    <property type="entry name" value="M48B_Htpx_like"/>
    <property type="match status" value="1"/>
</dbReference>
<feature type="non-terminal residue" evidence="13">
    <location>
        <position position="325"/>
    </location>
</feature>
<proteinExistence type="predicted"/>
<dbReference type="InterPro" id="IPR001915">
    <property type="entry name" value="Peptidase_M48"/>
</dbReference>
<name>A0A382P865_9ZZZZ</name>
<keyword evidence="8 11" id="KW-1133">Transmembrane helix</keyword>
<keyword evidence="9" id="KW-0482">Metalloprotease</keyword>
<keyword evidence="4 11" id="KW-0812">Transmembrane</keyword>
<dbReference type="GO" id="GO:0006508">
    <property type="term" value="P:proteolysis"/>
    <property type="evidence" value="ECO:0007669"/>
    <property type="project" value="UniProtKB-KW"/>
</dbReference>
<keyword evidence="6" id="KW-0378">Hydrolase</keyword>
<evidence type="ECO:0000256" key="10">
    <source>
        <dbReference type="ARBA" id="ARBA00023136"/>
    </source>
</evidence>
<feature type="transmembrane region" description="Helical" evidence="11">
    <location>
        <begin position="187"/>
        <end position="209"/>
    </location>
</feature>
<organism evidence="13">
    <name type="scientific">marine metagenome</name>
    <dbReference type="NCBI Taxonomy" id="408172"/>
    <lineage>
        <taxon>unclassified sequences</taxon>
        <taxon>metagenomes</taxon>
        <taxon>ecological metagenomes</taxon>
    </lineage>
</organism>
<evidence type="ECO:0000256" key="1">
    <source>
        <dbReference type="ARBA" id="ARBA00001947"/>
    </source>
</evidence>
<dbReference type="PANTHER" id="PTHR43221">
    <property type="entry name" value="PROTEASE HTPX"/>
    <property type="match status" value="1"/>
</dbReference>
<evidence type="ECO:0000256" key="5">
    <source>
        <dbReference type="ARBA" id="ARBA00022723"/>
    </source>
</evidence>
<keyword evidence="2" id="KW-1003">Cell membrane</keyword>
<dbReference type="Pfam" id="PF01435">
    <property type="entry name" value="Peptidase_M48"/>
    <property type="match status" value="1"/>
</dbReference>
<dbReference type="EMBL" id="UINC01105577">
    <property type="protein sequence ID" value="SVC69613.1"/>
    <property type="molecule type" value="Genomic_DNA"/>
</dbReference>
<evidence type="ECO:0000256" key="2">
    <source>
        <dbReference type="ARBA" id="ARBA00022475"/>
    </source>
</evidence>
<sequence>MDFFERQRQAKKKTGVLVFLFCVAVLLISLLNFLIVAAVIPFMGEDRKREGFDFSTLQDPSLAALVVLGTFVIICLAGLYRKSQLSGGGSSIASMMGGRLVNMASTDPDEQKLMNVVEEMAIASSVPMPEVYVMDGEKSINAFAAGYTVDDAVIGVTDGCMRRLKRDELQGVIAHEFSHILNQDMRLNFRLIAVVFGLLVLAQLGRLMMRIGFNSSGRRSSRSRNEGGGAALIGIAGLGIMASGGLGILMGNLIKSAVSRQREYLADSSAVQFTRNPEGLSGALKKIGALSGGSRLITPHADEASHMFFGNGMRKSWFSITSTHP</sequence>
<keyword evidence="3" id="KW-0645">Protease</keyword>
<accession>A0A382P865</accession>
<feature type="transmembrane region" description="Helical" evidence="11">
    <location>
        <begin position="62"/>
        <end position="80"/>
    </location>
</feature>
<keyword evidence="10 11" id="KW-0472">Membrane</keyword>
<evidence type="ECO:0000256" key="3">
    <source>
        <dbReference type="ARBA" id="ARBA00022670"/>
    </source>
</evidence>
<evidence type="ECO:0000256" key="9">
    <source>
        <dbReference type="ARBA" id="ARBA00023049"/>
    </source>
</evidence>
<reference evidence="13" key="1">
    <citation type="submission" date="2018-05" db="EMBL/GenBank/DDBJ databases">
        <authorList>
            <person name="Lanie J.A."/>
            <person name="Ng W.-L."/>
            <person name="Kazmierczak K.M."/>
            <person name="Andrzejewski T.M."/>
            <person name="Davidsen T.M."/>
            <person name="Wayne K.J."/>
            <person name="Tettelin H."/>
            <person name="Glass J.I."/>
            <person name="Rusch D."/>
            <person name="Podicherti R."/>
            <person name="Tsui H.-C.T."/>
            <person name="Winkler M.E."/>
        </authorList>
    </citation>
    <scope>NUCLEOTIDE SEQUENCE</scope>
</reference>
<dbReference type="PANTHER" id="PTHR43221:SF2">
    <property type="entry name" value="PROTEASE HTPX HOMOLOG"/>
    <property type="match status" value="1"/>
</dbReference>
<evidence type="ECO:0000256" key="4">
    <source>
        <dbReference type="ARBA" id="ARBA00022692"/>
    </source>
</evidence>
<evidence type="ECO:0000256" key="6">
    <source>
        <dbReference type="ARBA" id="ARBA00022801"/>
    </source>
</evidence>
<evidence type="ECO:0000259" key="12">
    <source>
        <dbReference type="Pfam" id="PF01435"/>
    </source>
</evidence>
<gene>
    <name evidence="13" type="ORF">METZ01_LOCUS322467</name>
</gene>
<dbReference type="AlphaFoldDB" id="A0A382P865"/>
<keyword evidence="5" id="KW-0479">Metal-binding</keyword>
<comment type="cofactor">
    <cofactor evidence="1">
        <name>Zn(2+)</name>
        <dbReference type="ChEBI" id="CHEBI:29105"/>
    </cofactor>
</comment>
<dbReference type="InterPro" id="IPR050083">
    <property type="entry name" value="HtpX_protease"/>
</dbReference>
<dbReference type="Gene3D" id="3.30.2010.10">
    <property type="entry name" value="Metalloproteases ('zincins'), catalytic domain"/>
    <property type="match status" value="1"/>
</dbReference>
<feature type="transmembrane region" description="Helical" evidence="11">
    <location>
        <begin position="16"/>
        <end position="42"/>
    </location>
</feature>
<dbReference type="GO" id="GO:0004222">
    <property type="term" value="F:metalloendopeptidase activity"/>
    <property type="evidence" value="ECO:0007669"/>
    <property type="project" value="InterPro"/>
</dbReference>
<dbReference type="GO" id="GO:0046872">
    <property type="term" value="F:metal ion binding"/>
    <property type="evidence" value="ECO:0007669"/>
    <property type="project" value="UniProtKB-KW"/>
</dbReference>
<evidence type="ECO:0000313" key="13">
    <source>
        <dbReference type="EMBL" id="SVC69613.1"/>
    </source>
</evidence>
<feature type="domain" description="Peptidase M48" evidence="12">
    <location>
        <begin position="110"/>
        <end position="325"/>
    </location>
</feature>
<evidence type="ECO:0000256" key="8">
    <source>
        <dbReference type="ARBA" id="ARBA00022989"/>
    </source>
</evidence>
<keyword evidence="7" id="KW-0862">Zinc</keyword>
<feature type="transmembrane region" description="Helical" evidence="11">
    <location>
        <begin position="229"/>
        <end position="254"/>
    </location>
</feature>
<protein>
    <recommendedName>
        <fullName evidence="12">Peptidase M48 domain-containing protein</fullName>
    </recommendedName>
</protein>